<dbReference type="InterPro" id="IPR015424">
    <property type="entry name" value="PyrdxlP-dep_Trfase"/>
</dbReference>
<evidence type="ECO:0000256" key="7">
    <source>
        <dbReference type="ARBA" id="ARBA00047630"/>
    </source>
</evidence>
<feature type="non-terminal residue" evidence="10">
    <location>
        <position position="119"/>
    </location>
</feature>
<dbReference type="GO" id="GO:0005737">
    <property type="term" value="C:cytoplasm"/>
    <property type="evidence" value="ECO:0007669"/>
    <property type="project" value="TreeGrafter"/>
</dbReference>
<dbReference type="SUPFAM" id="SSF53383">
    <property type="entry name" value="PLP-dependent transferases"/>
    <property type="match status" value="1"/>
</dbReference>
<keyword evidence="3 10" id="KW-0808">Transferase</keyword>
<evidence type="ECO:0000313" key="11">
    <source>
        <dbReference type="Proteomes" id="UP000547674"/>
    </source>
</evidence>
<dbReference type="GO" id="GO:0006564">
    <property type="term" value="P:L-serine biosynthetic process"/>
    <property type="evidence" value="ECO:0007669"/>
    <property type="project" value="InterPro"/>
</dbReference>
<evidence type="ECO:0000256" key="4">
    <source>
        <dbReference type="ARBA" id="ARBA00022898"/>
    </source>
</evidence>
<evidence type="ECO:0000256" key="8">
    <source>
        <dbReference type="ARBA" id="ARBA00049007"/>
    </source>
</evidence>
<comment type="catalytic activity">
    <reaction evidence="7">
        <text>4-(phosphooxy)-L-threonine + 2-oxoglutarate = (R)-3-hydroxy-2-oxo-4-phosphooxybutanoate + L-glutamate</text>
        <dbReference type="Rhea" id="RHEA:16573"/>
        <dbReference type="ChEBI" id="CHEBI:16810"/>
        <dbReference type="ChEBI" id="CHEBI:29985"/>
        <dbReference type="ChEBI" id="CHEBI:58452"/>
        <dbReference type="ChEBI" id="CHEBI:58538"/>
        <dbReference type="EC" id="2.6.1.52"/>
    </reaction>
</comment>
<evidence type="ECO:0000259" key="9">
    <source>
        <dbReference type="Pfam" id="PF00266"/>
    </source>
</evidence>
<gene>
    <name evidence="10" type="ORF">HKN21_10415</name>
</gene>
<comment type="catalytic activity">
    <reaction evidence="8">
        <text>O-phospho-L-serine + 2-oxoglutarate = 3-phosphooxypyruvate + L-glutamate</text>
        <dbReference type="Rhea" id="RHEA:14329"/>
        <dbReference type="ChEBI" id="CHEBI:16810"/>
        <dbReference type="ChEBI" id="CHEBI:18110"/>
        <dbReference type="ChEBI" id="CHEBI:29985"/>
        <dbReference type="ChEBI" id="CHEBI:57524"/>
        <dbReference type="EC" id="2.6.1.52"/>
    </reaction>
</comment>
<keyword evidence="10" id="KW-0032">Aminotransferase</keyword>
<evidence type="ECO:0000256" key="5">
    <source>
        <dbReference type="ARBA" id="ARBA00029440"/>
    </source>
</evidence>
<dbReference type="GO" id="GO:0004648">
    <property type="term" value="F:O-phospho-L-serine:2-oxoglutarate aminotransferase activity"/>
    <property type="evidence" value="ECO:0007669"/>
    <property type="project" value="UniProtKB-EC"/>
</dbReference>
<dbReference type="Pfam" id="PF00266">
    <property type="entry name" value="Aminotran_5"/>
    <property type="match status" value="1"/>
</dbReference>
<name>A0A7Y2H2Z0_UNCEI</name>
<comment type="pathway">
    <text evidence="5">Amino-acid biosynthesis.</text>
</comment>
<organism evidence="10 11">
    <name type="scientific">Eiseniibacteriota bacterium</name>
    <dbReference type="NCBI Taxonomy" id="2212470"/>
    <lineage>
        <taxon>Bacteria</taxon>
        <taxon>Candidatus Eiseniibacteriota</taxon>
    </lineage>
</organism>
<evidence type="ECO:0000256" key="3">
    <source>
        <dbReference type="ARBA" id="ARBA00022679"/>
    </source>
</evidence>
<dbReference type="PANTHER" id="PTHR43247:SF1">
    <property type="entry name" value="PHOSPHOSERINE AMINOTRANSFERASE"/>
    <property type="match status" value="1"/>
</dbReference>
<sequence>MSRAHNFCAGPCTLPLSVLTELGDEMTDFEGTGMSVIEMSHRSADYEAIHNETIDLLRRLSGVPDEFQVLLVQGGATLQFAMIPQNLLPPDGRAGYVLSGAWGKKAFEDAARVGTAYRA</sequence>
<comment type="cofactor">
    <cofactor evidence="1">
        <name>pyridoxal 5'-phosphate</name>
        <dbReference type="ChEBI" id="CHEBI:597326"/>
    </cofactor>
</comment>
<dbReference type="EMBL" id="JABDJR010000419">
    <property type="protein sequence ID" value="NNF07163.1"/>
    <property type="molecule type" value="Genomic_DNA"/>
</dbReference>
<proteinExistence type="predicted"/>
<reference evidence="10 11" key="1">
    <citation type="submission" date="2020-03" db="EMBL/GenBank/DDBJ databases">
        <title>Metabolic flexibility allows generalist bacteria to become dominant in a frequently disturbed ecosystem.</title>
        <authorList>
            <person name="Chen Y.-J."/>
            <person name="Leung P.M."/>
            <person name="Bay S.K."/>
            <person name="Hugenholtz P."/>
            <person name="Kessler A.J."/>
            <person name="Shelley G."/>
            <person name="Waite D.W."/>
            <person name="Cook P.L."/>
            <person name="Greening C."/>
        </authorList>
    </citation>
    <scope>NUCLEOTIDE SEQUENCE [LARGE SCALE GENOMIC DNA]</scope>
    <source>
        <strain evidence="10">SS_bin_28</strain>
    </source>
</reference>
<dbReference type="InterPro" id="IPR000192">
    <property type="entry name" value="Aminotrans_V_dom"/>
</dbReference>
<comment type="caution">
    <text evidence="10">The sequence shown here is derived from an EMBL/GenBank/DDBJ whole genome shotgun (WGS) entry which is preliminary data.</text>
</comment>
<evidence type="ECO:0000256" key="2">
    <source>
        <dbReference type="ARBA" id="ARBA00021164"/>
    </source>
</evidence>
<evidence type="ECO:0000256" key="1">
    <source>
        <dbReference type="ARBA" id="ARBA00001933"/>
    </source>
</evidence>
<accession>A0A7Y2H2Z0</accession>
<dbReference type="GO" id="GO:0030170">
    <property type="term" value="F:pyridoxal phosphate binding"/>
    <property type="evidence" value="ECO:0007669"/>
    <property type="project" value="TreeGrafter"/>
</dbReference>
<dbReference type="InterPro" id="IPR015421">
    <property type="entry name" value="PyrdxlP-dep_Trfase_major"/>
</dbReference>
<dbReference type="AlphaFoldDB" id="A0A7Y2H2Z0"/>
<keyword evidence="4" id="KW-0663">Pyridoxal phosphate</keyword>
<protein>
    <recommendedName>
        <fullName evidence="2">Phosphoserine aminotransferase</fullName>
    </recommendedName>
    <alternativeName>
        <fullName evidence="6">Phosphohydroxythreonine aminotransferase</fullName>
    </alternativeName>
</protein>
<dbReference type="Gene3D" id="3.40.640.10">
    <property type="entry name" value="Type I PLP-dependent aspartate aminotransferase-like (Major domain)"/>
    <property type="match status" value="1"/>
</dbReference>
<evidence type="ECO:0000256" key="6">
    <source>
        <dbReference type="ARBA" id="ARBA00031421"/>
    </source>
</evidence>
<dbReference type="PANTHER" id="PTHR43247">
    <property type="entry name" value="PHOSPHOSERINE AMINOTRANSFERASE"/>
    <property type="match status" value="1"/>
</dbReference>
<dbReference type="InterPro" id="IPR022278">
    <property type="entry name" value="Pser_aminoTfrase"/>
</dbReference>
<feature type="domain" description="Aminotransferase class V" evidence="9">
    <location>
        <begin position="6"/>
        <end position="95"/>
    </location>
</feature>
<dbReference type="Proteomes" id="UP000547674">
    <property type="component" value="Unassembled WGS sequence"/>
</dbReference>
<evidence type="ECO:0000313" key="10">
    <source>
        <dbReference type="EMBL" id="NNF07163.1"/>
    </source>
</evidence>